<dbReference type="InterPro" id="IPR045851">
    <property type="entry name" value="AMP-bd_C_sf"/>
</dbReference>
<proteinExistence type="predicted"/>
<keyword evidence="4" id="KW-1185">Reference proteome</keyword>
<gene>
    <name evidence="3" type="ORF">UABAM_03402</name>
</gene>
<evidence type="ECO:0000313" key="4">
    <source>
        <dbReference type="Proteomes" id="UP000326354"/>
    </source>
</evidence>
<evidence type="ECO:0000259" key="2">
    <source>
        <dbReference type="Pfam" id="PF14535"/>
    </source>
</evidence>
<dbReference type="Proteomes" id="UP000326354">
    <property type="component" value="Chromosome"/>
</dbReference>
<dbReference type="Gene3D" id="3.30.300.30">
    <property type="match status" value="1"/>
</dbReference>
<evidence type="ECO:0000259" key="1">
    <source>
        <dbReference type="Pfam" id="PF00501"/>
    </source>
</evidence>
<dbReference type="InterPro" id="IPR000873">
    <property type="entry name" value="AMP-dep_synth/lig_dom"/>
</dbReference>
<dbReference type="Gene3D" id="3.40.50.12780">
    <property type="entry name" value="N-terminal domain of ligase-like"/>
    <property type="match status" value="1"/>
</dbReference>
<evidence type="ECO:0000313" key="3">
    <source>
        <dbReference type="EMBL" id="BBM85039.1"/>
    </source>
</evidence>
<protein>
    <submittedName>
        <fullName evidence="3">Coenzyme F390 synthetase</fullName>
    </submittedName>
</protein>
<name>A0A5S9INC2_UABAM</name>
<dbReference type="AlphaFoldDB" id="A0A5S9INC2"/>
<dbReference type="Pfam" id="PF00501">
    <property type="entry name" value="AMP-binding"/>
    <property type="match status" value="1"/>
</dbReference>
<feature type="domain" description="AMP-dependent synthetase/ligase" evidence="1">
    <location>
        <begin position="90"/>
        <end position="285"/>
    </location>
</feature>
<dbReference type="PANTHER" id="PTHR43845">
    <property type="entry name" value="BLR5969 PROTEIN"/>
    <property type="match status" value="1"/>
</dbReference>
<dbReference type="SUPFAM" id="SSF56801">
    <property type="entry name" value="Acetyl-CoA synthetase-like"/>
    <property type="match status" value="1"/>
</dbReference>
<dbReference type="InterPro" id="IPR042099">
    <property type="entry name" value="ANL_N_sf"/>
</dbReference>
<dbReference type="InterPro" id="IPR028154">
    <property type="entry name" value="AMP-dep_Lig_C"/>
</dbReference>
<dbReference type="OrthoDB" id="580775at2"/>
<accession>A0A5S9INC2</accession>
<feature type="domain" description="AMP-dependent ligase C-terminal" evidence="2">
    <location>
        <begin position="336"/>
        <end position="418"/>
    </location>
</feature>
<dbReference type="RefSeq" id="WP_151969161.1">
    <property type="nucleotide sequence ID" value="NZ_AP019860.1"/>
</dbReference>
<dbReference type="PANTHER" id="PTHR43845:SF1">
    <property type="entry name" value="BLR5969 PROTEIN"/>
    <property type="match status" value="1"/>
</dbReference>
<organism evidence="3 4">
    <name type="scientific">Uabimicrobium amorphum</name>
    <dbReference type="NCBI Taxonomy" id="2596890"/>
    <lineage>
        <taxon>Bacteria</taxon>
        <taxon>Pseudomonadati</taxon>
        <taxon>Planctomycetota</taxon>
        <taxon>Candidatus Uabimicrobiia</taxon>
        <taxon>Candidatus Uabimicrobiales</taxon>
        <taxon>Candidatus Uabimicrobiaceae</taxon>
        <taxon>Candidatus Uabimicrobium</taxon>
    </lineage>
</organism>
<dbReference type="EMBL" id="AP019860">
    <property type="protein sequence ID" value="BBM85039.1"/>
    <property type="molecule type" value="Genomic_DNA"/>
</dbReference>
<dbReference type="KEGG" id="uam:UABAM_03402"/>
<dbReference type="Pfam" id="PF14535">
    <property type="entry name" value="AMP-binding_C_2"/>
    <property type="match status" value="1"/>
</dbReference>
<sequence length="423" mass="48068">MQQSKQEYLPRAELRKLQLDKLNVMLREILPRNAFYREKFGDQLQLSSFSELQNLPFTTKQELLENQKAYPPYGSILTYPVCDYVRFHQTSGSSGVPLKILDSAKDWQWFLECWRMIYHATGVREDDVAFFAFSFGPFIGFWAGFEGAQSLGLRCIAGGGMSSVARLRAILDNEATYLCCTPTYAMRLLQVARENNIDVASSKVRALVVAGEPGGAVGPLRETLSRGWNARVFDHTGMTEIGSLGIECVENPGYTHLLETECIPEIIHPETLEVLPFGEEGELVLTNLGRWGCPLIRYRTGDLAVLTDETCVCKRTFCRMVGGIKGRKDDMIFIRGNNVYPSAIENIVREFAEIEEFQVEIVNVKEMTEITIKVECEVAEIMEKLSEIIQNKLHFRVQVEVVSRGSLPRFEMKAKRFVFKNRK</sequence>
<reference evidence="3 4" key="1">
    <citation type="submission" date="2019-08" db="EMBL/GenBank/DDBJ databases">
        <title>Complete genome sequence of Candidatus Uab amorphum.</title>
        <authorList>
            <person name="Shiratori T."/>
            <person name="Suzuki S."/>
            <person name="Kakizawa Y."/>
            <person name="Ishida K."/>
        </authorList>
    </citation>
    <scope>NUCLEOTIDE SEQUENCE [LARGE SCALE GENOMIC DNA]</scope>
    <source>
        <strain evidence="3 4">SRT547</strain>
    </source>
</reference>